<dbReference type="PANTHER" id="PTHR43289:SF6">
    <property type="entry name" value="SERINE_THREONINE-PROTEIN KINASE NEKL-3"/>
    <property type="match status" value="1"/>
</dbReference>
<dbReference type="Pfam" id="PF00069">
    <property type="entry name" value="Pkinase"/>
    <property type="match status" value="1"/>
</dbReference>
<evidence type="ECO:0000256" key="1">
    <source>
        <dbReference type="ARBA" id="ARBA00012513"/>
    </source>
</evidence>
<evidence type="ECO:0000313" key="10">
    <source>
        <dbReference type="Proteomes" id="UP000730482"/>
    </source>
</evidence>
<gene>
    <name evidence="9" type="ORF">KGQ19_25840</name>
</gene>
<keyword evidence="5 9" id="KW-0418">Kinase</keyword>
<dbReference type="PANTHER" id="PTHR43289">
    <property type="entry name" value="MITOGEN-ACTIVATED PROTEIN KINASE KINASE KINASE 20-RELATED"/>
    <property type="match status" value="1"/>
</dbReference>
<evidence type="ECO:0000259" key="8">
    <source>
        <dbReference type="PROSITE" id="PS50011"/>
    </source>
</evidence>
<feature type="domain" description="Protein kinase" evidence="8">
    <location>
        <begin position="13"/>
        <end position="267"/>
    </location>
</feature>
<keyword evidence="10" id="KW-1185">Reference proteome</keyword>
<keyword evidence="4 7" id="KW-0547">Nucleotide-binding</keyword>
<proteinExistence type="predicted"/>
<evidence type="ECO:0000256" key="5">
    <source>
        <dbReference type="ARBA" id="ARBA00022777"/>
    </source>
</evidence>
<dbReference type="InterPro" id="IPR015943">
    <property type="entry name" value="WD40/YVTN_repeat-like_dom_sf"/>
</dbReference>
<evidence type="ECO:0000256" key="2">
    <source>
        <dbReference type="ARBA" id="ARBA00022527"/>
    </source>
</evidence>
<sequence length="632" mass="66499">MTGGTGYAVGGRYRLDDLIGQGGMGRVWRGYDANLDRIVAIKELTIPEGVAADERAELVARAVREARVAARLRHDGVITVHDVVQDGGVPWIVMELVSGGSLAAEMADRGALPWRRAAEIGTVVADALGHAHAGGIVHRDLKPENVLLAGSRVVIADFGIARVLESATHLTRTGVALGTPHYMAPELLEGLEATAAVDLWSLGAMLYTLVEGRRPFDAPTLTALYTAILMKAPEPAVNAGPLAPLLVRLLDKDPAKRPDAVETAGILRAAAGGSVPVPGEVVRRPVPETMVAAPVPPGLSASGSAPAVDSLFICRPGQRIERAWLIPVTDYAEPSVAVYLQGKNDLHGSWSQATFHVPHAPDRDRRLLQMVPSRGDAMLTLGPGMALGAAALTVDRAQARQVLNLADLVTNTVSPTALGPLPGRIERFTAGTVFRTSGRLGIAVTGPGIAPVARVGGGDWRKLPGGFQPMRLASAADSVVIGWHGNARLPGARAVAWNAESCRTLYTFDDRRVVTGVAVSQSGSLVAVSSPAGISLYRPATGEELTHLPLTGGAQSGQGIVLLDDPTGRPRVTYVHGRNVRLWDMSTRELLAELPLPDEPILAAALVRTEAAQAIVIATPSRVAMMEFPARI</sequence>
<keyword evidence="2" id="KW-0723">Serine/threonine-protein kinase</keyword>
<evidence type="ECO:0000256" key="3">
    <source>
        <dbReference type="ARBA" id="ARBA00022679"/>
    </source>
</evidence>
<comment type="caution">
    <text evidence="9">The sequence shown here is derived from an EMBL/GenBank/DDBJ whole genome shotgun (WGS) entry which is preliminary data.</text>
</comment>
<dbReference type="InterPro" id="IPR017441">
    <property type="entry name" value="Protein_kinase_ATP_BS"/>
</dbReference>
<dbReference type="PROSITE" id="PS00108">
    <property type="entry name" value="PROTEIN_KINASE_ST"/>
    <property type="match status" value="1"/>
</dbReference>
<feature type="binding site" evidence="7">
    <location>
        <position position="42"/>
    </location>
    <ligand>
        <name>ATP</name>
        <dbReference type="ChEBI" id="CHEBI:30616"/>
    </ligand>
</feature>
<dbReference type="EC" id="2.7.11.1" evidence="1"/>
<evidence type="ECO:0000256" key="7">
    <source>
        <dbReference type="PROSITE-ProRule" id="PRU10141"/>
    </source>
</evidence>
<dbReference type="InterPro" id="IPR000719">
    <property type="entry name" value="Prot_kinase_dom"/>
</dbReference>
<keyword evidence="3" id="KW-0808">Transferase</keyword>
<dbReference type="SMART" id="SM00220">
    <property type="entry name" value="S_TKc"/>
    <property type="match status" value="1"/>
</dbReference>
<accession>A0ABS5KW55</accession>
<evidence type="ECO:0000313" key="9">
    <source>
        <dbReference type="EMBL" id="MBS2550295.1"/>
    </source>
</evidence>
<evidence type="ECO:0000256" key="6">
    <source>
        <dbReference type="ARBA" id="ARBA00022840"/>
    </source>
</evidence>
<keyword evidence="6 7" id="KW-0067">ATP-binding</keyword>
<reference evidence="9 10" key="1">
    <citation type="submission" date="2020-02" db="EMBL/GenBank/DDBJ databases">
        <title>Acidophilic actinobacteria isolated from forest soil.</title>
        <authorList>
            <person name="Golinska P."/>
        </authorList>
    </citation>
    <scope>NUCLEOTIDE SEQUENCE [LARGE SCALE GENOMIC DNA]</scope>
    <source>
        <strain evidence="9 10">NL8</strain>
    </source>
</reference>
<protein>
    <recommendedName>
        <fullName evidence="1">non-specific serine/threonine protein kinase</fullName>
        <ecNumber evidence="1">2.7.11.1</ecNumber>
    </recommendedName>
</protein>
<dbReference type="Proteomes" id="UP000730482">
    <property type="component" value="Unassembled WGS sequence"/>
</dbReference>
<dbReference type="InterPro" id="IPR008271">
    <property type="entry name" value="Ser/Thr_kinase_AS"/>
</dbReference>
<dbReference type="SUPFAM" id="SSF50998">
    <property type="entry name" value="Quinoprotein alcohol dehydrogenase-like"/>
    <property type="match status" value="1"/>
</dbReference>
<dbReference type="SUPFAM" id="SSF56112">
    <property type="entry name" value="Protein kinase-like (PK-like)"/>
    <property type="match status" value="1"/>
</dbReference>
<dbReference type="InterPro" id="IPR011047">
    <property type="entry name" value="Quinoprotein_ADH-like_sf"/>
</dbReference>
<organism evidence="9 10">
    <name type="scientific">Catenulispora pinistramenti</name>
    <dbReference type="NCBI Taxonomy" id="2705254"/>
    <lineage>
        <taxon>Bacteria</taxon>
        <taxon>Bacillati</taxon>
        <taxon>Actinomycetota</taxon>
        <taxon>Actinomycetes</taxon>
        <taxon>Catenulisporales</taxon>
        <taxon>Catenulisporaceae</taxon>
        <taxon>Catenulispora</taxon>
    </lineage>
</organism>
<name>A0ABS5KW55_9ACTN</name>
<dbReference type="Gene3D" id="2.130.10.10">
    <property type="entry name" value="YVTN repeat-like/Quinoprotein amine dehydrogenase"/>
    <property type="match status" value="1"/>
</dbReference>
<dbReference type="RefSeq" id="WP_212012777.1">
    <property type="nucleotide sequence ID" value="NZ_JAAFYZ010000098.1"/>
</dbReference>
<dbReference type="InterPro" id="IPR011009">
    <property type="entry name" value="Kinase-like_dom_sf"/>
</dbReference>
<dbReference type="GO" id="GO:0016301">
    <property type="term" value="F:kinase activity"/>
    <property type="evidence" value="ECO:0007669"/>
    <property type="project" value="UniProtKB-KW"/>
</dbReference>
<dbReference type="CDD" id="cd14014">
    <property type="entry name" value="STKc_PknB_like"/>
    <property type="match status" value="1"/>
</dbReference>
<dbReference type="Gene3D" id="3.30.200.20">
    <property type="entry name" value="Phosphorylase Kinase, domain 1"/>
    <property type="match status" value="1"/>
</dbReference>
<dbReference type="EMBL" id="JAAFYZ010000098">
    <property type="protein sequence ID" value="MBS2550295.1"/>
    <property type="molecule type" value="Genomic_DNA"/>
</dbReference>
<dbReference type="PROSITE" id="PS00107">
    <property type="entry name" value="PROTEIN_KINASE_ATP"/>
    <property type="match status" value="1"/>
</dbReference>
<dbReference type="PROSITE" id="PS50011">
    <property type="entry name" value="PROTEIN_KINASE_DOM"/>
    <property type="match status" value="1"/>
</dbReference>
<evidence type="ECO:0000256" key="4">
    <source>
        <dbReference type="ARBA" id="ARBA00022741"/>
    </source>
</evidence>
<dbReference type="Gene3D" id="1.10.510.10">
    <property type="entry name" value="Transferase(Phosphotransferase) domain 1"/>
    <property type="match status" value="1"/>
</dbReference>